<dbReference type="EMBL" id="SMRT01000019">
    <property type="protein sequence ID" value="TDF92724.1"/>
    <property type="molecule type" value="Genomic_DNA"/>
</dbReference>
<dbReference type="PROSITE" id="PS00455">
    <property type="entry name" value="AMP_BINDING"/>
    <property type="match status" value="3"/>
</dbReference>
<dbReference type="FunFam" id="3.30.559.30:FF:000001">
    <property type="entry name" value="Non-ribosomal peptide synthetase"/>
    <property type="match status" value="1"/>
</dbReference>
<keyword evidence="8" id="KW-0511">Multifunctional enzyme</keyword>
<evidence type="ECO:0000256" key="5">
    <source>
        <dbReference type="ARBA" id="ARBA00022598"/>
    </source>
</evidence>
<evidence type="ECO:0000256" key="6">
    <source>
        <dbReference type="ARBA" id="ARBA00022737"/>
    </source>
</evidence>
<dbReference type="SUPFAM" id="SSF52777">
    <property type="entry name" value="CoA-dependent acyltransferases"/>
    <property type="match status" value="8"/>
</dbReference>
<dbReference type="InterPro" id="IPR006162">
    <property type="entry name" value="Ppantetheine_attach_site"/>
</dbReference>
<dbReference type="Gene3D" id="1.10.1200.10">
    <property type="entry name" value="ACP-like"/>
    <property type="match status" value="3"/>
</dbReference>
<evidence type="ECO:0000259" key="9">
    <source>
        <dbReference type="PROSITE" id="PS50075"/>
    </source>
</evidence>
<comment type="similarity">
    <text evidence="2">Belongs to the ATP-dependent AMP-binding enzyme family.</text>
</comment>
<dbReference type="OrthoDB" id="9765680at2"/>
<keyword evidence="3" id="KW-0596">Phosphopantetheine</keyword>
<dbReference type="InterPro" id="IPR020806">
    <property type="entry name" value="PKS_PP-bd"/>
</dbReference>
<dbReference type="PANTHER" id="PTHR45527">
    <property type="entry name" value="NONRIBOSOMAL PEPTIDE SYNTHETASE"/>
    <property type="match status" value="1"/>
</dbReference>
<dbReference type="SUPFAM" id="SSF47336">
    <property type="entry name" value="ACP-like"/>
    <property type="match status" value="3"/>
</dbReference>
<keyword evidence="5" id="KW-0436">Ligase</keyword>
<dbReference type="SUPFAM" id="SSF56801">
    <property type="entry name" value="Acetyl-CoA synthetase-like"/>
    <property type="match status" value="3"/>
</dbReference>
<dbReference type="NCBIfam" id="TIGR01720">
    <property type="entry name" value="NRPS-para261"/>
    <property type="match status" value="1"/>
</dbReference>
<evidence type="ECO:0000256" key="4">
    <source>
        <dbReference type="ARBA" id="ARBA00022553"/>
    </source>
</evidence>
<dbReference type="Pfam" id="PF00668">
    <property type="entry name" value="Condensation"/>
    <property type="match status" value="5"/>
</dbReference>
<feature type="domain" description="Carrier" evidence="9">
    <location>
        <begin position="3055"/>
        <end position="3129"/>
    </location>
</feature>
<keyword evidence="6" id="KW-0677">Repeat</keyword>
<evidence type="ECO:0000256" key="7">
    <source>
        <dbReference type="ARBA" id="ARBA00023194"/>
    </source>
</evidence>
<comment type="cofactor">
    <cofactor evidence="1">
        <name>pantetheine 4'-phosphate</name>
        <dbReference type="ChEBI" id="CHEBI:47942"/>
    </cofactor>
</comment>
<dbReference type="CDD" id="cd19531">
    <property type="entry name" value="LCL_NRPS-like"/>
    <property type="match status" value="2"/>
</dbReference>
<dbReference type="FunFam" id="1.10.1200.10:FF:000005">
    <property type="entry name" value="Nonribosomal peptide synthetase 1"/>
    <property type="match status" value="3"/>
</dbReference>
<proteinExistence type="inferred from homology"/>
<dbReference type="FunFam" id="3.40.50.980:FF:000001">
    <property type="entry name" value="Non-ribosomal peptide synthetase"/>
    <property type="match status" value="3"/>
</dbReference>
<keyword evidence="11" id="KW-1185">Reference proteome</keyword>
<dbReference type="Pfam" id="PF00501">
    <property type="entry name" value="AMP-binding"/>
    <property type="match status" value="3"/>
</dbReference>
<organism evidence="10 11">
    <name type="scientific">Paenibacillus piri</name>
    <dbReference type="NCBI Taxonomy" id="2547395"/>
    <lineage>
        <taxon>Bacteria</taxon>
        <taxon>Bacillati</taxon>
        <taxon>Bacillota</taxon>
        <taxon>Bacilli</taxon>
        <taxon>Bacillales</taxon>
        <taxon>Paenibacillaceae</taxon>
        <taxon>Paenibacillus</taxon>
    </lineage>
</organism>
<dbReference type="Pfam" id="PF00550">
    <property type="entry name" value="PP-binding"/>
    <property type="match status" value="3"/>
</dbReference>
<dbReference type="PANTHER" id="PTHR45527:SF1">
    <property type="entry name" value="FATTY ACID SYNTHASE"/>
    <property type="match status" value="1"/>
</dbReference>
<evidence type="ECO:0000256" key="1">
    <source>
        <dbReference type="ARBA" id="ARBA00001957"/>
    </source>
</evidence>
<keyword evidence="7" id="KW-0045">Antibiotic biosynthesis</keyword>
<evidence type="ECO:0000313" key="10">
    <source>
        <dbReference type="EMBL" id="TDF92724.1"/>
    </source>
</evidence>
<dbReference type="CDD" id="cd12117">
    <property type="entry name" value="A_NRPS_Srf_like"/>
    <property type="match status" value="2"/>
</dbReference>
<dbReference type="GO" id="GO:0008610">
    <property type="term" value="P:lipid biosynthetic process"/>
    <property type="evidence" value="ECO:0007669"/>
    <property type="project" value="UniProtKB-ARBA"/>
</dbReference>
<evidence type="ECO:0000256" key="3">
    <source>
        <dbReference type="ARBA" id="ARBA00022450"/>
    </source>
</evidence>
<dbReference type="GO" id="GO:0016874">
    <property type="term" value="F:ligase activity"/>
    <property type="evidence" value="ECO:0007669"/>
    <property type="project" value="UniProtKB-KW"/>
</dbReference>
<feature type="domain" description="Carrier" evidence="9">
    <location>
        <begin position="979"/>
        <end position="1054"/>
    </location>
</feature>
<dbReference type="GO" id="GO:0044550">
    <property type="term" value="P:secondary metabolite biosynthetic process"/>
    <property type="evidence" value="ECO:0007669"/>
    <property type="project" value="UniProtKB-ARBA"/>
</dbReference>
<dbReference type="GO" id="GO:0031177">
    <property type="term" value="F:phosphopantetheine binding"/>
    <property type="evidence" value="ECO:0007669"/>
    <property type="project" value="InterPro"/>
</dbReference>
<protein>
    <submittedName>
        <fullName evidence="10">Amino acid adenylation domain-containing protein</fullName>
    </submittedName>
</protein>
<dbReference type="RefSeq" id="WP_133234738.1">
    <property type="nucleotide sequence ID" value="NZ_SMRT01000019.1"/>
</dbReference>
<reference evidence="10 11" key="1">
    <citation type="submission" date="2019-03" db="EMBL/GenBank/DDBJ databases">
        <title>This is whole genome sequence of Paenibacillus sp MS74 strain.</title>
        <authorList>
            <person name="Trinh H.N."/>
        </authorList>
    </citation>
    <scope>NUCLEOTIDE SEQUENCE [LARGE SCALE GENOMIC DNA]</scope>
    <source>
        <strain evidence="10 11">MS74</strain>
    </source>
</reference>
<dbReference type="Pfam" id="PF13193">
    <property type="entry name" value="AMP-binding_C"/>
    <property type="match status" value="3"/>
</dbReference>
<dbReference type="InterPro" id="IPR025110">
    <property type="entry name" value="AMP-bd_C"/>
</dbReference>
<dbReference type="Gene3D" id="3.30.559.10">
    <property type="entry name" value="Chloramphenicol acetyltransferase-like domain"/>
    <property type="match status" value="4"/>
</dbReference>
<dbReference type="Gene3D" id="3.30.300.30">
    <property type="match status" value="3"/>
</dbReference>
<dbReference type="NCBIfam" id="NF003417">
    <property type="entry name" value="PRK04813.1"/>
    <property type="match status" value="3"/>
</dbReference>
<dbReference type="InterPro" id="IPR001242">
    <property type="entry name" value="Condensation_dom"/>
</dbReference>
<evidence type="ECO:0000256" key="2">
    <source>
        <dbReference type="ARBA" id="ARBA00006432"/>
    </source>
</evidence>
<dbReference type="Proteomes" id="UP000295636">
    <property type="component" value="Unassembled WGS sequence"/>
</dbReference>
<dbReference type="FunFam" id="3.30.300.30:FF:000010">
    <property type="entry name" value="Enterobactin synthetase component F"/>
    <property type="match status" value="3"/>
</dbReference>
<gene>
    <name evidence="10" type="ORF">E1757_28780</name>
</gene>
<dbReference type="InterPro" id="IPR020845">
    <property type="entry name" value="AMP-binding_CS"/>
</dbReference>
<dbReference type="FunFam" id="2.30.38.10:FF:000001">
    <property type="entry name" value="Non-ribosomal peptide synthetase PvdI"/>
    <property type="match status" value="3"/>
</dbReference>
<dbReference type="InterPro" id="IPR000873">
    <property type="entry name" value="AMP-dep_synth/lig_dom"/>
</dbReference>
<dbReference type="InterPro" id="IPR009081">
    <property type="entry name" value="PP-bd_ACP"/>
</dbReference>
<dbReference type="InterPro" id="IPR010060">
    <property type="entry name" value="NRPS_synth"/>
</dbReference>
<dbReference type="CDD" id="cd19534">
    <property type="entry name" value="E_NRPS"/>
    <property type="match status" value="1"/>
</dbReference>
<dbReference type="Gene3D" id="3.40.50.980">
    <property type="match status" value="6"/>
</dbReference>
<dbReference type="GO" id="GO:0043041">
    <property type="term" value="P:amino acid activation for nonribosomal peptide biosynthetic process"/>
    <property type="evidence" value="ECO:0007669"/>
    <property type="project" value="TreeGrafter"/>
</dbReference>
<evidence type="ECO:0000313" key="11">
    <source>
        <dbReference type="Proteomes" id="UP000295636"/>
    </source>
</evidence>
<feature type="domain" description="Carrier" evidence="9">
    <location>
        <begin position="2021"/>
        <end position="2096"/>
    </location>
</feature>
<evidence type="ECO:0000256" key="8">
    <source>
        <dbReference type="ARBA" id="ARBA00023268"/>
    </source>
</evidence>
<dbReference type="Gene3D" id="3.30.559.30">
    <property type="entry name" value="Nonribosomal peptide synthetase, condensation domain"/>
    <property type="match status" value="4"/>
</dbReference>
<name>A0A4V2ZSC2_9BACL</name>
<dbReference type="GO" id="GO:0005829">
    <property type="term" value="C:cytosol"/>
    <property type="evidence" value="ECO:0007669"/>
    <property type="project" value="TreeGrafter"/>
</dbReference>
<dbReference type="GO" id="GO:0017000">
    <property type="term" value="P:antibiotic biosynthetic process"/>
    <property type="evidence" value="ECO:0007669"/>
    <property type="project" value="UniProtKB-KW"/>
</dbReference>
<dbReference type="Gene3D" id="2.30.38.10">
    <property type="entry name" value="Luciferase, Domain 3"/>
    <property type="match status" value="3"/>
</dbReference>
<dbReference type="FunFam" id="3.40.50.12780:FF:000012">
    <property type="entry name" value="Non-ribosomal peptide synthetase"/>
    <property type="match status" value="3"/>
</dbReference>
<dbReference type="InterPro" id="IPR036736">
    <property type="entry name" value="ACP-like_sf"/>
</dbReference>
<dbReference type="InterPro" id="IPR023213">
    <property type="entry name" value="CAT-like_dom_sf"/>
</dbReference>
<accession>A0A4V2ZSC2</accession>
<dbReference type="InterPro" id="IPR045851">
    <property type="entry name" value="AMP-bd_C_sf"/>
</dbReference>
<dbReference type="NCBIfam" id="TIGR01733">
    <property type="entry name" value="AA-adenyl-dom"/>
    <property type="match status" value="3"/>
</dbReference>
<dbReference type="SMART" id="SM00823">
    <property type="entry name" value="PKS_PP"/>
    <property type="match status" value="3"/>
</dbReference>
<comment type="caution">
    <text evidence="10">The sequence shown here is derived from an EMBL/GenBank/DDBJ whole genome shotgun (WGS) entry which is preliminary data.</text>
</comment>
<dbReference type="PROSITE" id="PS00012">
    <property type="entry name" value="PHOSPHOPANTETHEINE"/>
    <property type="match status" value="2"/>
</dbReference>
<keyword evidence="4" id="KW-0597">Phosphoprotein</keyword>
<sequence length="3639" mass="405678">MQGVYYPLTHAQKRIWYTEQFYPGTSISNLGGFAKLKSKEGIDSLLLMDAIRHFIRLNDSVRLRLMPDSGEEPRQYVAEYRHVDIDWLDYSTIGDTDAAMDWGQAQARTPMPLYDHDLFYFAVVKISNTESWFFAKVHHVICDGISMVLLTNQIIDLYLELRSGDCEPDTKPASFLEHIQSELAYEQSERFSKDKRYWTAQFASIPELASLKRSDSMRIRTGAERVSKVIPGPLQSTIQLFCKEHNTSPLALFLSILNIYMHRVTGQDDVVVGTFMANRTNAKEKSMIGMFVSTLPVRSYVDENMEFISFVSQRMKDQLTLIRHQKYPYNVLVNDLRRRQNDLNKLFGVSLEFQVMQWNQKEHISYLTEPLFSGHEINDISFHVKERWDTGALAIDMDYRTELFSADEIENLFGCLVALLEDALAHPAKKLHELDICSQEDRQRLLGLQSPYEIAYPKGATLHASFERQAAAAPEQTAVLYDREPGITYKELNEQANRLAHILQAMGVGPDVPIAILMERSGRIPAVILGILKAGGAYVPIDPDVPEDRIRFILDDSGAKVLLTESHLLKRYQLLPIVETLVIDDALLRVGVSANVRSTSGPHHLAYIIYTSGTTGKPKGVMIEHRQVQHLVEALRCQVYASYDQALNVALVAPFHFDASVQQIFASLLLGHTLCIVPRSAVSDGRALADYYRSGRIDLTDGTPAHVQLLLTAGKLDGMSLRHMLIGGEALPQRHVKQLLDSFAQTGKAPVITNVYGPTECCVDASAFEIVPAHLVSDGGDAYVSIGKPLGGNRFYILDKHGRLQPWGVPGELYIAGEGVGRGYLNLPQLTAEKFQADPFVPGERMYRTGDLARRQPDGSVQFIGRLDDQVKIRGYRIEPGEIEAVMQKHAQVRKAVVLARPDQRTGLELCAYVVPHNADHSFSAAEFREHLSRELPQYMVPSYFVELEELPLTSSGKIDRKALLRYEVTAATAGQYEPPATELEAGLAVIWQDVLGIERVGMHDHFFELGGHSLKAMVLLARVHKEYGADVPLQLLFESPTVRAVARYIAEAERNSFVSIEPAQEAHAYPLSFAQQRVYIVSQLGAGAVGYNMPAAVMLEGQLDIPGLERAFRMLIQRHEALRTSFVAIDGIPMQRIQDEAAFEITVTESERASMESAMASFVVPFDLTRAPLLRAELVRLDEDKHMMLVDMHHLISDGVSIGIILNDLARLYAGDRLPALRLQYKDYAVWQSGQFVQGCGKDEQYWLGELGGELPVLQLLTDYPRPTVQSFSGDRVTITLDNGLMERLNRLAEAQGATLYMVLLAAYGMLLSRYTGQQDILVGTPTAGRNHADLEGIVGMFVNTLPIRTRIDREAEFTELLQDVRSNVLGAFQHQNYPFERLVEKLALSRDLSRNPLFDTMFILQNAAERLPQIGDMRLTIHDTNFHIAKFDLTLQAAEEPDGITLDLDYSTVLFRRDTAGRMLSHYRNLLESIAANPGLMLGEYDLLTQKEKRQLLIGFNPLATEYPKHRTIVQLFEEQAEAGPNREALSFEGTSFSYGQLNERANQLARKLRAGGLQNGAVVALLMNRSVEMVVAVLAVLKAGGAYVPVDPEHPVQRIRYFIDDSWAALLLTQRSLTHIADEIEYAGHRLFADDPGLYFGDAANLGLAIEPVQLANLTYTSGTSGNPKGNMVTHANIVRTVKNTNYMEVTADDVLISLSNYVFDAFMFDVFGALLNGAKLVVASQDTILNISRLPQMIERERITVMMITTALFNLLVDIHPGCLSGIRKVLFGGERASVDHVRKALHAAGEGKLLHMYGPSESTVFATYYPVDEIAEDMTAIPIGKPVSNTTVYILDPSGQPQPIGVAGELCVGGDGLVVGYANRPELTGEKFVAHPFAENGSIYRTGDLARWLPDGNVEFIGRIDHQVKIRGQRIELGEIEHQLLRHEAIREAVVLAVEAGTGEKQLCAYIVTEEAPLSNSQLREHAAQELPAYMIPSAFIRMEKLPLTGNGKVDRRALPLPDLGSASASGAEYTAPRTATEAELAAVWQEVLGVGQVGVHDNFFELGGHSLKAMTLLARIHQSMRAEVPLRQFFRSPTVAGLAELISAAGAESNPYAAIAPVEPRHAYPVSSQQKRLYALHQMAGAELSYNMPSVLSIDGPLQRERFEAAMKRLVGRHEALRTSFDTAGDEPVQRIHDEADFAVSYMEVAEKQAHAIIAEFIRPFNLHEAPLLRTQLVRLSEERHLLLFDMHHIISDGTSVSVLFDELAKLYAGESLQSPRIQYKDYAVWQQSFRQTEVYRMQEAYWLEQFAGELPVLDLPGDYTRPAVQTFAGERIPFSIDAGLPQALNELALATGTTLYMVLLAAFSAFLAKLSGQNDVVVGSPVAGRPVAELERAVGMFVNTLAMRTHPDGEKTFASYLLEVKRTAVEAYECQSYPFEELVGKVGSRRDMSRNPLFDALFVMQNMDMRALTMDGAHLEPYRFEDNIAKFDLSLSVTEQHGALACSMEYNKSLFKRSTIERWIGMFTHMLRHIAAQPQVKLAEANLLTKEEKQCILIEFNDTKREYPQHKTIQELFEEQAERIPGKAAVVMGDEAITYGELNARANRLARMLRARGLQPDSVAGLVAEQSIDMVVGIIAILKAGGAYLPIDPNYPEDRLHYLIADSGAQLVLTQRHFTGRLPGAEVQYIDMAPETADSTNLAPVNRPEHLAYVIYTSGSTGQPKGVMVEHRNVVRLVKNAGYIPLDDNCRMAQTGAISFDASTFELFGALLNGGTLYPVPKRMLLDVHEFAGFLQKQRITTMWLTAPLFNQLVQENSAMFAGVRDLIIGGDALTPRYVNQVRAACPELALWNGYGPTENTTFSACFRIDKDYSGAIPIGKPIGNSTAYIVNTGNQPQPIGIPGELCVGGDGVARGYLNRADLTSEKFVDNPFVSGERMYRTGDLARWLADGNIEFLGRIDNQVKVRGFRIELGEIESQLLRVAGVNEAVVIARQDETGQNSLCAYITTERGLSTEQLRMALSRSLPGYMVPSYFVNMDSIPLTANGKVDRKSLPEPDIGAGTEDYQEPGNEKELLLAEIWQEVLGAARVGINDNFFSLGGDSIKAIQMAARLRKTGWKLDMKDLFQNPTIAQVSVYLQWVKGERIDQAHVEGEVPLTPIQHWFFEQQFTDSHHWNQSVMLHAPSGIKPETAARALRKLAEHHDALRMVYRMEDGRVVQYNRSPEEVVPELEVLRLGAQAHRQEVPSGSVIQTMAVGVERDQAIPAAIVREQASTVGIMLEQAILAEAERIQAGIDLSHGPLLKAALFQTGQGDHLLLVIHHLAVDGVSWRILMEDFANAYNQADKGQVIILPDKTHSYREWAMQLRQYADSKTLLKEIDYWSNLDNVGAAKLPKNHETADRRMRHARTVQFSLSASETQQLTTLVHLAYRTEMNDILLTSLGFAMKEWTGYDRVLVNLEGHGREDMLGNVNISRTVGWFTTQFPVLLDMRYSDDPAYQIKRVKEDLRHIPNKGIGFGILRYLTDDEHKPNISFSSVPEISFNYLGQFAETAGAGFKRSPLPTGSPLSPETEKMHPIDIVGVIEGSILQMTISYNALQYEERTMLHLSARFKAHLLRIMEHCLNQDGSELTPSDLGDDELTLEEFDKLLKLL</sequence>
<dbReference type="PROSITE" id="PS50075">
    <property type="entry name" value="CARRIER"/>
    <property type="match status" value="3"/>
</dbReference>
<dbReference type="InterPro" id="IPR010071">
    <property type="entry name" value="AA_adenyl_dom"/>
</dbReference>